<organism evidence="2">
    <name type="scientific">marine metagenome</name>
    <dbReference type="NCBI Taxonomy" id="408172"/>
    <lineage>
        <taxon>unclassified sequences</taxon>
        <taxon>metagenomes</taxon>
        <taxon>ecological metagenomes</taxon>
    </lineage>
</organism>
<evidence type="ECO:0000256" key="1">
    <source>
        <dbReference type="SAM" id="MobiDB-lite"/>
    </source>
</evidence>
<accession>A0A382QCE5</accession>
<proteinExistence type="predicted"/>
<protein>
    <submittedName>
        <fullName evidence="2">Uncharacterized protein</fullName>
    </submittedName>
</protein>
<feature type="compositionally biased region" description="Polar residues" evidence="1">
    <location>
        <begin position="38"/>
        <end position="61"/>
    </location>
</feature>
<name>A0A382QCE5_9ZZZZ</name>
<feature type="non-terminal residue" evidence="2">
    <location>
        <position position="70"/>
    </location>
</feature>
<gene>
    <name evidence="2" type="ORF">METZ01_LOCUS335571</name>
</gene>
<evidence type="ECO:0000313" key="2">
    <source>
        <dbReference type="EMBL" id="SVC82717.1"/>
    </source>
</evidence>
<feature type="region of interest" description="Disordered" evidence="1">
    <location>
        <begin position="38"/>
        <end position="70"/>
    </location>
</feature>
<dbReference type="AlphaFoldDB" id="A0A382QCE5"/>
<reference evidence="2" key="1">
    <citation type="submission" date="2018-05" db="EMBL/GenBank/DDBJ databases">
        <authorList>
            <person name="Lanie J.A."/>
            <person name="Ng W.-L."/>
            <person name="Kazmierczak K.M."/>
            <person name="Andrzejewski T.M."/>
            <person name="Davidsen T.M."/>
            <person name="Wayne K.J."/>
            <person name="Tettelin H."/>
            <person name="Glass J.I."/>
            <person name="Rusch D."/>
            <person name="Podicherti R."/>
            <person name="Tsui H.-C.T."/>
            <person name="Winkler M.E."/>
        </authorList>
    </citation>
    <scope>NUCLEOTIDE SEQUENCE</scope>
</reference>
<dbReference type="EMBL" id="UINC01113244">
    <property type="protein sequence ID" value="SVC82717.1"/>
    <property type="molecule type" value="Genomic_DNA"/>
</dbReference>
<sequence>MKINVKTAAALSAVLLAGLVFAPVVCADKAKFYSLKGSSSVKSRTTDIQSGVGRSSLNKAKSMSGVGRAL</sequence>